<evidence type="ECO:0000256" key="3">
    <source>
        <dbReference type="ARBA" id="ARBA00012071"/>
    </source>
</evidence>
<dbReference type="InterPro" id="IPR003758">
    <property type="entry name" value="LpxK"/>
</dbReference>
<keyword evidence="11 13" id="KW-0443">Lipid metabolism</keyword>
<evidence type="ECO:0000256" key="6">
    <source>
        <dbReference type="ARBA" id="ARBA00022556"/>
    </source>
</evidence>
<sequence>MSVEDWFNKRWYPEEGKRGSSLPLLAPLESLYGMVSGRRRRQSLENPPEPLPVPVIVVGNITAGGAGKTPLVAELARWLRERGRNPGIISRGYGGKARQYPYQVTAQSHPLECGDEPLMLHLVTGLPVMVSPNRAEAAQALVDYHQCDVILSDDGLQHYQLWRSLEICVVDGHRGLGNGKLLPRGPLREPAERLRQVDLVVANGEPEEQVKLQCGELLEFQMKLEPASWHQFNLDQTSTVKLASGPEPGPCHGVAAIGNPQRFFRELHQLGFRVTEQAFADHHQFTPQELHFDGETPVIMTMKDAVKCRDFWQSHWWALEVKANLPDVFYQKIHQHLQQFSENDQ</sequence>
<keyword evidence="7 13" id="KW-0808">Transferase</keyword>
<evidence type="ECO:0000256" key="4">
    <source>
        <dbReference type="ARBA" id="ARBA00016436"/>
    </source>
</evidence>
<keyword evidence="15" id="KW-1185">Reference proteome</keyword>
<evidence type="ECO:0000313" key="14">
    <source>
        <dbReference type="EMBL" id="MFC6635617.1"/>
    </source>
</evidence>
<accession>A0ABW1YVP3</accession>
<evidence type="ECO:0000256" key="5">
    <source>
        <dbReference type="ARBA" id="ARBA00022516"/>
    </source>
</evidence>
<keyword evidence="10 13" id="KW-0067">ATP-binding</keyword>
<dbReference type="SUPFAM" id="SSF52540">
    <property type="entry name" value="P-loop containing nucleoside triphosphate hydrolases"/>
    <property type="match status" value="1"/>
</dbReference>
<dbReference type="EC" id="2.7.1.130" evidence="3 13"/>
<dbReference type="Proteomes" id="UP001596425">
    <property type="component" value="Unassembled WGS sequence"/>
</dbReference>
<dbReference type="HAMAP" id="MF_00409">
    <property type="entry name" value="LpxK"/>
    <property type="match status" value="1"/>
</dbReference>
<keyword evidence="5 13" id="KW-0444">Lipid biosynthesis</keyword>
<protein>
    <recommendedName>
        <fullName evidence="4 13">Tetraacyldisaccharide 4'-kinase</fullName>
        <ecNumber evidence="3 13">2.7.1.130</ecNumber>
    </recommendedName>
    <alternativeName>
        <fullName evidence="12 13">Lipid A 4'-kinase</fullName>
    </alternativeName>
</protein>
<dbReference type="RefSeq" id="WP_193192635.1">
    <property type="nucleotide sequence ID" value="NZ_JACZFR010000031.1"/>
</dbReference>
<gene>
    <name evidence="13 14" type="primary">lpxK</name>
    <name evidence="14" type="ORF">ACFQBM_20290</name>
</gene>
<dbReference type="PANTHER" id="PTHR42724">
    <property type="entry name" value="TETRAACYLDISACCHARIDE 4'-KINASE"/>
    <property type="match status" value="1"/>
</dbReference>
<evidence type="ECO:0000256" key="11">
    <source>
        <dbReference type="ARBA" id="ARBA00023098"/>
    </source>
</evidence>
<dbReference type="Pfam" id="PF02606">
    <property type="entry name" value="LpxK"/>
    <property type="match status" value="1"/>
</dbReference>
<feature type="binding site" evidence="13">
    <location>
        <begin position="62"/>
        <end position="69"/>
    </location>
    <ligand>
        <name>ATP</name>
        <dbReference type="ChEBI" id="CHEBI:30616"/>
    </ligand>
</feature>
<dbReference type="InterPro" id="IPR027417">
    <property type="entry name" value="P-loop_NTPase"/>
</dbReference>
<dbReference type="PANTHER" id="PTHR42724:SF1">
    <property type="entry name" value="TETRAACYLDISACCHARIDE 4'-KINASE, MITOCHONDRIAL-RELATED"/>
    <property type="match status" value="1"/>
</dbReference>
<evidence type="ECO:0000256" key="1">
    <source>
        <dbReference type="ARBA" id="ARBA00002274"/>
    </source>
</evidence>
<keyword evidence="8 13" id="KW-0547">Nucleotide-binding</keyword>
<organism evidence="14 15">
    <name type="scientific">Microbulbifer taiwanensis</name>
    <dbReference type="NCBI Taxonomy" id="986746"/>
    <lineage>
        <taxon>Bacteria</taxon>
        <taxon>Pseudomonadati</taxon>
        <taxon>Pseudomonadota</taxon>
        <taxon>Gammaproteobacteria</taxon>
        <taxon>Cellvibrionales</taxon>
        <taxon>Microbulbiferaceae</taxon>
        <taxon>Microbulbifer</taxon>
    </lineage>
</organism>
<comment type="pathway">
    <text evidence="2 13">Glycolipid biosynthesis; lipid IV(A) biosynthesis; lipid IV(A) from (3R)-3-hydroxytetradecanoyl-[acyl-carrier-protein] and UDP-N-acetyl-alpha-D-glucosamine: step 6/6.</text>
</comment>
<proteinExistence type="inferred from homology"/>
<reference evidence="15" key="1">
    <citation type="journal article" date="2019" name="Int. J. Syst. Evol. Microbiol.">
        <title>The Global Catalogue of Microorganisms (GCM) 10K type strain sequencing project: providing services to taxonomists for standard genome sequencing and annotation.</title>
        <authorList>
            <consortium name="The Broad Institute Genomics Platform"/>
            <consortium name="The Broad Institute Genome Sequencing Center for Infectious Disease"/>
            <person name="Wu L."/>
            <person name="Ma J."/>
        </authorList>
    </citation>
    <scope>NUCLEOTIDE SEQUENCE [LARGE SCALE GENOMIC DNA]</scope>
    <source>
        <strain evidence="15">CGMCC 1.13718</strain>
    </source>
</reference>
<comment type="function">
    <text evidence="1 13">Transfers the gamma-phosphate of ATP to the 4'-position of a tetraacyldisaccharide 1-phosphate intermediate (termed DS-1-P) to form tetraacyldisaccharide 1,4'-bis-phosphate (lipid IVA).</text>
</comment>
<evidence type="ECO:0000313" key="15">
    <source>
        <dbReference type="Proteomes" id="UP001596425"/>
    </source>
</evidence>
<evidence type="ECO:0000256" key="12">
    <source>
        <dbReference type="ARBA" id="ARBA00029757"/>
    </source>
</evidence>
<name>A0ABW1YVP3_9GAMM</name>
<comment type="caution">
    <text evidence="14">The sequence shown here is derived from an EMBL/GenBank/DDBJ whole genome shotgun (WGS) entry which is preliminary data.</text>
</comment>
<dbReference type="NCBIfam" id="TIGR00682">
    <property type="entry name" value="lpxK"/>
    <property type="match status" value="1"/>
</dbReference>
<evidence type="ECO:0000256" key="8">
    <source>
        <dbReference type="ARBA" id="ARBA00022741"/>
    </source>
</evidence>
<evidence type="ECO:0000256" key="9">
    <source>
        <dbReference type="ARBA" id="ARBA00022777"/>
    </source>
</evidence>
<keyword evidence="9 13" id="KW-0418">Kinase</keyword>
<keyword evidence="6 13" id="KW-0441">Lipid A biosynthesis</keyword>
<dbReference type="GO" id="GO:0009029">
    <property type="term" value="F:lipid-A 4'-kinase activity"/>
    <property type="evidence" value="ECO:0007669"/>
    <property type="project" value="UniProtKB-EC"/>
</dbReference>
<evidence type="ECO:0000256" key="7">
    <source>
        <dbReference type="ARBA" id="ARBA00022679"/>
    </source>
</evidence>
<dbReference type="EMBL" id="JBHSVR010000001">
    <property type="protein sequence ID" value="MFC6635617.1"/>
    <property type="molecule type" value="Genomic_DNA"/>
</dbReference>
<comment type="similarity">
    <text evidence="13">Belongs to the LpxK family.</text>
</comment>
<evidence type="ECO:0000256" key="2">
    <source>
        <dbReference type="ARBA" id="ARBA00004870"/>
    </source>
</evidence>
<dbReference type="CDD" id="cd01983">
    <property type="entry name" value="SIMIBI"/>
    <property type="match status" value="1"/>
</dbReference>
<evidence type="ECO:0000256" key="10">
    <source>
        <dbReference type="ARBA" id="ARBA00022840"/>
    </source>
</evidence>
<evidence type="ECO:0000256" key="13">
    <source>
        <dbReference type="HAMAP-Rule" id="MF_00409"/>
    </source>
</evidence>
<comment type="catalytic activity">
    <reaction evidence="13">
        <text>a lipid A disaccharide + ATP = a lipid IVA + ADP + H(+)</text>
        <dbReference type="Rhea" id="RHEA:67840"/>
        <dbReference type="ChEBI" id="CHEBI:15378"/>
        <dbReference type="ChEBI" id="CHEBI:30616"/>
        <dbReference type="ChEBI" id="CHEBI:176343"/>
        <dbReference type="ChEBI" id="CHEBI:176425"/>
        <dbReference type="ChEBI" id="CHEBI:456216"/>
        <dbReference type="EC" id="2.7.1.130"/>
    </reaction>
</comment>